<dbReference type="EMBL" id="ADBL01000891">
    <property type="status" value="NOT_ANNOTATED_CDS"/>
    <property type="molecule type" value="Genomic_DNA"/>
</dbReference>
<dbReference type="OMA" id="WAIEIME"/>
<accession>A0A0C4DUW0</accession>
<feature type="compositionally biased region" description="Basic and acidic residues" evidence="1">
    <location>
        <begin position="241"/>
        <end position="251"/>
    </location>
</feature>
<dbReference type="EnsemblFungi" id="MAPG_03755T0">
    <property type="protein sequence ID" value="MAPG_03755T0"/>
    <property type="gene ID" value="MAPG_03755"/>
</dbReference>
<dbReference type="AlphaFoldDB" id="A0A0C4DUW0"/>
<reference evidence="4" key="2">
    <citation type="submission" date="2010-05" db="EMBL/GenBank/DDBJ databases">
        <title>The genome sequence of Magnaporthe poae strain ATCC 64411.</title>
        <authorList>
            <person name="Ma L.-J."/>
            <person name="Dead R."/>
            <person name="Young S."/>
            <person name="Zeng Q."/>
            <person name="Koehrsen M."/>
            <person name="Alvarado L."/>
            <person name="Berlin A."/>
            <person name="Chapman S.B."/>
            <person name="Chen Z."/>
            <person name="Freedman E."/>
            <person name="Gellesch M."/>
            <person name="Goldberg J."/>
            <person name="Griggs A."/>
            <person name="Gujja S."/>
            <person name="Heilman E.R."/>
            <person name="Heiman D."/>
            <person name="Hepburn T."/>
            <person name="Howarth C."/>
            <person name="Jen D."/>
            <person name="Larson L."/>
            <person name="Mehta T."/>
            <person name="Neiman D."/>
            <person name="Pearson M."/>
            <person name="Roberts A."/>
            <person name="Saif S."/>
            <person name="Shea T."/>
            <person name="Shenoy N."/>
            <person name="Sisk P."/>
            <person name="Stolte C."/>
            <person name="Sykes S."/>
            <person name="Walk T."/>
            <person name="White J."/>
            <person name="Yandava C."/>
            <person name="Haas B."/>
            <person name="Nusbaum C."/>
            <person name="Birren B."/>
        </authorList>
    </citation>
    <scope>NUCLEOTIDE SEQUENCE [LARGE SCALE GENOMIC DNA]</scope>
    <source>
        <strain evidence="4">ATCC 64411 / 73-15</strain>
    </source>
</reference>
<feature type="region of interest" description="Disordered" evidence="1">
    <location>
        <begin position="1"/>
        <end position="165"/>
    </location>
</feature>
<feature type="region of interest" description="Disordered" evidence="1">
    <location>
        <begin position="231"/>
        <end position="328"/>
    </location>
</feature>
<reference evidence="2" key="3">
    <citation type="submission" date="2011-03" db="EMBL/GenBank/DDBJ databases">
        <title>Annotation of Magnaporthe poae ATCC 64411.</title>
        <authorList>
            <person name="Ma L.-J."/>
            <person name="Dead R."/>
            <person name="Young S.K."/>
            <person name="Zeng Q."/>
            <person name="Gargeya S."/>
            <person name="Fitzgerald M."/>
            <person name="Haas B."/>
            <person name="Abouelleil A."/>
            <person name="Alvarado L."/>
            <person name="Arachchi H.M."/>
            <person name="Berlin A."/>
            <person name="Brown A."/>
            <person name="Chapman S.B."/>
            <person name="Chen Z."/>
            <person name="Dunbar C."/>
            <person name="Freedman E."/>
            <person name="Gearin G."/>
            <person name="Gellesch M."/>
            <person name="Goldberg J."/>
            <person name="Griggs A."/>
            <person name="Gujja S."/>
            <person name="Heiman D."/>
            <person name="Howarth C."/>
            <person name="Larson L."/>
            <person name="Lui A."/>
            <person name="MacDonald P.J.P."/>
            <person name="Mehta T."/>
            <person name="Montmayeur A."/>
            <person name="Murphy C."/>
            <person name="Neiman D."/>
            <person name="Pearson M."/>
            <person name="Priest M."/>
            <person name="Roberts A."/>
            <person name="Saif S."/>
            <person name="Shea T."/>
            <person name="Shenoy N."/>
            <person name="Sisk P."/>
            <person name="Stolte C."/>
            <person name="Sykes S."/>
            <person name="Yandava C."/>
            <person name="Wortman J."/>
            <person name="Nusbaum C."/>
            <person name="Birren B."/>
        </authorList>
    </citation>
    <scope>NUCLEOTIDE SEQUENCE</scope>
    <source>
        <strain evidence="2">ATCC 64411</strain>
    </source>
</reference>
<dbReference type="EMBL" id="GL876968">
    <property type="protein sequence ID" value="KLU84716.1"/>
    <property type="molecule type" value="Genomic_DNA"/>
</dbReference>
<evidence type="ECO:0000313" key="2">
    <source>
        <dbReference type="EMBL" id="KLU84716.1"/>
    </source>
</evidence>
<keyword evidence="4" id="KW-1185">Reference proteome</keyword>
<dbReference type="STRING" id="644358.A0A0C4DUW0"/>
<proteinExistence type="predicted"/>
<reference evidence="2" key="1">
    <citation type="submission" date="2010-05" db="EMBL/GenBank/DDBJ databases">
        <title>The Genome Sequence of Magnaporthe poae strain ATCC 64411.</title>
        <authorList>
            <consortium name="The Broad Institute Genome Sequencing Platform"/>
            <consortium name="Broad Institute Genome Sequencing Center for Infectious Disease"/>
            <person name="Ma L.-J."/>
            <person name="Dead R."/>
            <person name="Young S."/>
            <person name="Zeng Q."/>
            <person name="Koehrsen M."/>
            <person name="Alvarado L."/>
            <person name="Berlin A."/>
            <person name="Chapman S.B."/>
            <person name="Chen Z."/>
            <person name="Freedman E."/>
            <person name="Gellesch M."/>
            <person name="Goldberg J."/>
            <person name="Griggs A."/>
            <person name="Gujja S."/>
            <person name="Heilman E.R."/>
            <person name="Heiman D."/>
            <person name="Hepburn T."/>
            <person name="Howarth C."/>
            <person name="Jen D."/>
            <person name="Larson L."/>
            <person name="Mehta T."/>
            <person name="Neiman D."/>
            <person name="Pearson M."/>
            <person name="Roberts A."/>
            <person name="Saif S."/>
            <person name="Shea T."/>
            <person name="Shenoy N."/>
            <person name="Sisk P."/>
            <person name="Stolte C."/>
            <person name="Sykes S."/>
            <person name="Walk T."/>
            <person name="White J."/>
            <person name="Yandava C."/>
            <person name="Haas B."/>
            <person name="Nusbaum C."/>
            <person name="Birren B."/>
        </authorList>
    </citation>
    <scope>NUCLEOTIDE SEQUENCE</scope>
    <source>
        <strain evidence="2">ATCC 64411</strain>
    </source>
</reference>
<protein>
    <submittedName>
        <fullName evidence="2 3">Uncharacterized protein</fullName>
    </submittedName>
</protein>
<evidence type="ECO:0000256" key="1">
    <source>
        <dbReference type="SAM" id="MobiDB-lite"/>
    </source>
</evidence>
<feature type="compositionally biased region" description="Basic residues" evidence="1">
    <location>
        <begin position="298"/>
        <end position="309"/>
    </location>
</feature>
<sequence>MPRKSAPSKMKKKASSEGHGPAGPTSPPQTPRSSSPPSKENSGRTEGGSPGGQKHQEKRGQLPAQHRFNTNHAAGNGFPFSNYHPDSFRREQLSPRSSAPSSDDDSDDESSSSDSPPRSHSSTESIKPSARSPRQKIPFQDDVRRRARPVRPPRPPPTATKPPFVATRIIVEATFEVYELDGSEDEHQYAIIRPDVIEYAESERSRSRSRPRQDHVDRKIASDFRALVFSSSSEDEDEDEYMKHVQRMREEKRRKRMSSGSIGKRTISERGSDSDREDLLFQGYINAAGQQESGEMRRMRRKLGNRHSLHFQDPPPPRIDELEEPDSGEEILDLDDSEVLARELPFYDYVSMEIDSS</sequence>
<reference evidence="3" key="4">
    <citation type="journal article" date="2015" name="G3 (Bethesda)">
        <title>Genome sequences of three phytopathogenic species of the Magnaporthaceae family of fungi.</title>
        <authorList>
            <person name="Okagaki L.H."/>
            <person name="Nunes C.C."/>
            <person name="Sailsbery J."/>
            <person name="Clay B."/>
            <person name="Brown D."/>
            <person name="John T."/>
            <person name="Oh Y."/>
            <person name="Young N."/>
            <person name="Fitzgerald M."/>
            <person name="Haas B.J."/>
            <person name="Zeng Q."/>
            <person name="Young S."/>
            <person name="Adiconis X."/>
            <person name="Fan L."/>
            <person name="Levin J.Z."/>
            <person name="Mitchell T.K."/>
            <person name="Okubara P.A."/>
            <person name="Farman M.L."/>
            <person name="Kohn L.M."/>
            <person name="Birren B."/>
            <person name="Ma L.-J."/>
            <person name="Dean R.A."/>
        </authorList>
    </citation>
    <scope>NUCLEOTIDE SEQUENCE</scope>
    <source>
        <strain evidence="3">ATCC 64411 / 73-15</strain>
    </source>
</reference>
<evidence type="ECO:0000313" key="4">
    <source>
        <dbReference type="Proteomes" id="UP000011715"/>
    </source>
</evidence>
<dbReference type="OrthoDB" id="4186058at2759"/>
<dbReference type="eggNOG" id="ENOG502SR1A">
    <property type="taxonomic scope" value="Eukaryota"/>
</dbReference>
<reference evidence="3" key="5">
    <citation type="submission" date="2015-06" db="UniProtKB">
        <authorList>
            <consortium name="EnsemblFungi"/>
        </authorList>
    </citation>
    <scope>IDENTIFICATION</scope>
    <source>
        <strain evidence="3">ATCC 64411</strain>
    </source>
</reference>
<feature type="compositionally biased region" description="Basic and acidic residues" evidence="1">
    <location>
        <begin position="266"/>
        <end position="279"/>
    </location>
</feature>
<dbReference type="VEuPathDB" id="FungiDB:MAPG_03755"/>
<evidence type="ECO:0000313" key="3">
    <source>
        <dbReference type="EnsemblFungi" id="MAPG_03755T0"/>
    </source>
</evidence>
<dbReference type="Proteomes" id="UP000011715">
    <property type="component" value="Unassembled WGS sequence"/>
</dbReference>
<gene>
    <name evidence="2" type="ORF">MAPG_03755</name>
</gene>
<name>A0A0C4DUW0_MAGP6</name>
<feature type="compositionally biased region" description="Low complexity" evidence="1">
    <location>
        <begin position="112"/>
        <end position="125"/>
    </location>
</feature>
<feature type="compositionally biased region" description="Acidic residues" evidence="1">
    <location>
        <begin position="102"/>
        <end position="111"/>
    </location>
</feature>
<organism evidence="3 4">
    <name type="scientific">Magnaporthiopsis poae (strain ATCC 64411 / 73-15)</name>
    <name type="common">Kentucky bluegrass fungus</name>
    <name type="synonym">Magnaporthe poae</name>
    <dbReference type="NCBI Taxonomy" id="644358"/>
    <lineage>
        <taxon>Eukaryota</taxon>
        <taxon>Fungi</taxon>
        <taxon>Dikarya</taxon>
        <taxon>Ascomycota</taxon>
        <taxon>Pezizomycotina</taxon>
        <taxon>Sordariomycetes</taxon>
        <taxon>Sordariomycetidae</taxon>
        <taxon>Magnaporthales</taxon>
        <taxon>Magnaporthaceae</taxon>
        <taxon>Magnaporthiopsis</taxon>
    </lineage>
</organism>